<dbReference type="AlphaFoldDB" id="A0A9N9K2D9"/>
<reference evidence="1" key="1">
    <citation type="submission" date="2021-06" db="EMBL/GenBank/DDBJ databases">
        <authorList>
            <person name="Kallberg Y."/>
            <person name="Tangrot J."/>
            <person name="Rosling A."/>
        </authorList>
    </citation>
    <scope>NUCLEOTIDE SEQUENCE</scope>
    <source>
        <strain evidence="1">MA453B</strain>
    </source>
</reference>
<sequence>AEDLQNPYCFVLSTTTCWNSYYCFATLLRSQRALQLYLILYLTDKSSTVIKTPQFWTYLDELVKHLLPFVSILDYLQRDVANLFDVAYAFGYVAQQYENDIHEFGYEMQKKIGRLGATPSFVGNYILSTISCSSFVQTIFRMTQIAAEMEWEEHIDNAKKIHKTVTVNRITNSNNSKTVTTHCETQLESSFEQRNERDNPIALDLTENMHIPILDELTTTSYDMQNCHSAEHEGLKIELQYLFIYALSQPSFVRTLQQDIENNF</sequence>
<evidence type="ECO:0000313" key="1">
    <source>
        <dbReference type="EMBL" id="CAG8807324.1"/>
    </source>
</evidence>
<evidence type="ECO:0000313" key="2">
    <source>
        <dbReference type="Proteomes" id="UP000789405"/>
    </source>
</evidence>
<dbReference type="OrthoDB" id="2444460at2759"/>
<organism evidence="1 2">
    <name type="scientific">Dentiscutata erythropus</name>
    <dbReference type="NCBI Taxonomy" id="1348616"/>
    <lineage>
        <taxon>Eukaryota</taxon>
        <taxon>Fungi</taxon>
        <taxon>Fungi incertae sedis</taxon>
        <taxon>Mucoromycota</taxon>
        <taxon>Glomeromycotina</taxon>
        <taxon>Glomeromycetes</taxon>
        <taxon>Diversisporales</taxon>
        <taxon>Gigasporaceae</taxon>
        <taxon>Dentiscutata</taxon>
    </lineage>
</organism>
<accession>A0A9N9K2D9</accession>
<gene>
    <name evidence="1" type="ORF">DERYTH_LOCUS24649</name>
</gene>
<feature type="non-terminal residue" evidence="1">
    <location>
        <position position="264"/>
    </location>
</feature>
<dbReference type="EMBL" id="CAJVPY010042417">
    <property type="protein sequence ID" value="CAG8807324.1"/>
    <property type="molecule type" value="Genomic_DNA"/>
</dbReference>
<protein>
    <submittedName>
        <fullName evidence="1">27939_t:CDS:1</fullName>
    </submittedName>
</protein>
<dbReference type="Proteomes" id="UP000789405">
    <property type="component" value="Unassembled WGS sequence"/>
</dbReference>
<feature type="non-terminal residue" evidence="1">
    <location>
        <position position="1"/>
    </location>
</feature>
<name>A0A9N9K2D9_9GLOM</name>
<comment type="caution">
    <text evidence="1">The sequence shown here is derived from an EMBL/GenBank/DDBJ whole genome shotgun (WGS) entry which is preliminary data.</text>
</comment>
<proteinExistence type="predicted"/>
<keyword evidence="2" id="KW-1185">Reference proteome</keyword>